<dbReference type="EMBL" id="LRPU01000046">
    <property type="protein sequence ID" value="KXA13232.1"/>
    <property type="molecule type" value="Genomic_DNA"/>
</dbReference>
<dbReference type="Proteomes" id="UP000070646">
    <property type="component" value="Unassembled WGS sequence"/>
</dbReference>
<evidence type="ECO:0000313" key="1">
    <source>
        <dbReference type="EMBL" id="KXA13232.1"/>
    </source>
</evidence>
<comment type="caution">
    <text evidence="1">The sequence shown here is derived from an EMBL/GenBank/DDBJ whole genome shotgun (WGS) entry which is preliminary data.</text>
</comment>
<evidence type="ECO:0000313" key="2">
    <source>
        <dbReference type="Proteomes" id="UP000070646"/>
    </source>
</evidence>
<accession>A0A133NAE7</accession>
<sequence length="285" mass="33324">MVGVGLMNFIDTYDEILSCFSSKEFNIALWENYSNVISKELSNKVKNDIKGYNYRKDILPVIETALKSREKLKQVHESFIAVSDNIKYKFKELFEEDFELDIILYLGLCNGAGWATSLHNKNVVLLGIEKIIELNWCDKEDMFALIAHEIGHIWHKTKGGCFGKQNNISEKALFQLYSEGVAMLFEQLLCGDENYYHQNQNGWIDWCEKNLIELKREYLLRITNSESVQDFFGDWNSYKGHTDVGYFIGCKFVRFLLKKYSLTEMLCMEMDLMLKEYISFSKLGR</sequence>
<proteinExistence type="predicted"/>
<reference evidence="1 2" key="1">
    <citation type="submission" date="2016-01" db="EMBL/GenBank/DDBJ databases">
        <authorList>
            <person name="Oliw E.H."/>
        </authorList>
    </citation>
    <scope>NUCLEOTIDE SEQUENCE [LARGE SCALE GENOMIC DNA]</scope>
    <source>
        <strain evidence="1 2">MJR7757A</strain>
    </source>
</reference>
<name>A0A133NAE7_CLOPF</name>
<dbReference type="AlphaFoldDB" id="A0A133NAE7"/>
<dbReference type="PATRIC" id="fig|1502.174.peg.963"/>
<protein>
    <submittedName>
        <fullName evidence="1">Uncharacterized protein</fullName>
    </submittedName>
</protein>
<gene>
    <name evidence="1" type="ORF">HMPREF3222_00948</name>
</gene>
<organism evidence="1 2">
    <name type="scientific">Clostridium perfringens</name>
    <dbReference type="NCBI Taxonomy" id="1502"/>
    <lineage>
        <taxon>Bacteria</taxon>
        <taxon>Bacillati</taxon>
        <taxon>Bacillota</taxon>
        <taxon>Clostridia</taxon>
        <taxon>Eubacteriales</taxon>
        <taxon>Clostridiaceae</taxon>
        <taxon>Clostridium</taxon>
    </lineage>
</organism>